<dbReference type="STRING" id="1802271.A3C11_02635"/>
<dbReference type="Gene3D" id="3.40.30.10">
    <property type="entry name" value="Glutaredoxin"/>
    <property type="match status" value="1"/>
</dbReference>
<dbReference type="InterPro" id="IPR012336">
    <property type="entry name" value="Thioredoxin-like_fold"/>
</dbReference>
<feature type="domain" description="Thioredoxin" evidence="2">
    <location>
        <begin position="1"/>
        <end position="192"/>
    </location>
</feature>
<evidence type="ECO:0000313" key="4">
    <source>
        <dbReference type="Proteomes" id="UP000177362"/>
    </source>
</evidence>
<dbReference type="InterPro" id="IPR013766">
    <property type="entry name" value="Thioredoxin_domain"/>
</dbReference>
<protein>
    <recommendedName>
        <fullName evidence="2">Thioredoxin domain-containing protein</fullName>
    </recommendedName>
</protein>
<organism evidence="3 4">
    <name type="scientific">Candidatus Sungbacteria bacterium RIFCSPHIGHO2_02_FULL_49_12</name>
    <dbReference type="NCBI Taxonomy" id="1802271"/>
    <lineage>
        <taxon>Bacteria</taxon>
        <taxon>Candidatus Sungiibacteriota</taxon>
    </lineage>
</organism>
<evidence type="ECO:0000259" key="2">
    <source>
        <dbReference type="PROSITE" id="PS51352"/>
    </source>
</evidence>
<comment type="similarity">
    <text evidence="1">Belongs to the thioredoxin family. DsbA subfamily.</text>
</comment>
<dbReference type="SUPFAM" id="SSF52833">
    <property type="entry name" value="Thioredoxin-like"/>
    <property type="match status" value="1"/>
</dbReference>
<comment type="caution">
    <text evidence="3">The sequence shown here is derived from an EMBL/GenBank/DDBJ whole genome shotgun (WGS) entry which is preliminary data.</text>
</comment>
<evidence type="ECO:0000313" key="3">
    <source>
        <dbReference type="EMBL" id="OHA01400.1"/>
    </source>
</evidence>
<sequence length="195" mass="21295">MAANSKLETTQTAQKDLAADVTDADHTVGSSTARVTLVEYGDFQCPACALYYPLVEQVRKGYGDNLRLVFRQFPLRTNHKNAQPAAEASEAAALQGKFWEMHGLLYEHQTDWSDAADPKTFFTQYAASLALDLNKFSSDMASDAVKARIERDVVSGNSSGVNGTPSFYLNGKKIQSPKSPGEFKNLIDQAFNASS</sequence>
<dbReference type="PROSITE" id="PS51352">
    <property type="entry name" value="THIOREDOXIN_2"/>
    <property type="match status" value="1"/>
</dbReference>
<accession>A0A1G2KPS4</accession>
<dbReference type="EMBL" id="MHQJ01000017">
    <property type="protein sequence ID" value="OHA01400.1"/>
    <property type="molecule type" value="Genomic_DNA"/>
</dbReference>
<dbReference type="PANTHER" id="PTHR13887:SF55">
    <property type="entry name" value="SLR0313 PROTEIN"/>
    <property type="match status" value="1"/>
</dbReference>
<dbReference type="AlphaFoldDB" id="A0A1G2KPS4"/>
<evidence type="ECO:0000256" key="1">
    <source>
        <dbReference type="ARBA" id="ARBA00005791"/>
    </source>
</evidence>
<dbReference type="Proteomes" id="UP000177362">
    <property type="component" value="Unassembled WGS sequence"/>
</dbReference>
<reference evidence="3 4" key="1">
    <citation type="journal article" date="2016" name="Nat. Commun.">
        <title>Thousands of microbial genomes shed light on interconnected biogeochemical processes in an aquifer system.</title>
        <authorList>
            <person name="Anantharaman K."/>
            <person name="Brown C.T."/>
            <person name="Hug L.A."/>
            <person name="Sharon I."/>
            <person name="Castelle C.J."/>
            <person name="Probst A.J."/>
            <person name="Thomas B.C."/>
            <person name="Singh A."/>
            <person name="Wilkins M.J."/>
            <person name="Karaoz U."/>
            <person name="Brodie E.L."/>
            <person name="Williams K.H."/>
            <person name="Hubbard S.S."/>
            <person name="Banfield J.F."/>
        </authorList>
    </citation>
    <scope>NUCLEOTIDE SEQUENCE [LARGE SCALE GENOMIC DNA]</scope>
</reference>
<dbReference type="PANTHER" id="PTHR13887">
    <property type="entry name" value="GLUTATHIONE S-TRANSFERASE KAPPA"/>
    <property type="match status" value="1"/>
</dbReference>
<dbReference type="Pfam" id="PF13462">
    <property type="entry name" value="Thioredoxin_4"/>
    <property type="match status" value="1"/>
</dbReference>
<gene>
    <name evidence="3" type="ORF">A3C11_02635</name>
</gene>
<proteinExistence type="inferred from homology"/>
<dbReference type="InterPro" id="IPR036249">
    <property type="entry name" value="Thioredoxin-like_sf"/>
</dbReference>
<name>A0A1G2KPS4_9BACT</name>